<dbReference type="Proteomes" id="UP000654075">
    <property type="component" value="Unassembled WGS sequence"/>
</dbReference>
<comment type="caution">
    <text evidence="2">The sequence shown here is derived from an EMBL/GenBank/DDBJ whole genome shotgun (WGS) entry which is preliminary data.</text>
</comment>
<gene>
    <name evidence="2" type="ORF">PGLA1383_LOCUS54895</name>
</gene>
<keyword evidence="1" id="KW-0472">Membrane</keyword>
<feature type="transmembrane region" description="Helical" evidence="1">
    <location>
        <begin position="12"/>
        <end position="30"/>
    </location>
</feature>
<feature type="transmembrane region" description="Helical" evidence="1">
    <location>
        <begin position="36"/>
        <end position="54"/>
    </location>
</feature>
<evidence type="ECO:0000313" key="2">
    <source>
        <dbReference type="EMBL" id="CAE8639919.1"/>
    </source>
</evidence>
<protein>
    <submittedName>
        <fullName evidence="2">Uncharacterized protein</fullName>
    </submittedName>
</protein>
<proteinExistence type="predicted"/>
<accession>A0A813HP28</accession>
<dbReference type="AlphaFoldDB" id="A0A813HP28"/>
<name>A0A813HP28_POLGL</name>
<evidence type="ECO:0000256" key="1">
    <source>
        <dbReference type="SAM" id="Phobius"/>
    </source>
</evidence>
<keyword evidence="3" id="KW-1185">Reference proteome</keyword>
<dbReference type="OrthoDB" id="443282at2759"/>
<dbReference type="EMBL" id="CAJNNV010032413">
    <property type="protein sequence ID" value="CAE8639919.1"/>
    <property type="molecule type" value="Genomic_DNA"/>
</dbReference>
<evidence type="ECO:0000313" key="3">
    <source>
        <dbReference type="Proteomes" id="UP000654075"/>
    </source>
</evidence>
<keyword evidence="1" id="KW-1133">Transmembrane helix</keyword>
<dbReference type="OMA" id="MDQLPWA"/>
<keyword evidence="1" id="KW-0812">Transmembrane</keyword>
<reference evidence="2" key="1">
    <citation type="submission" date="2021-02" db="EMBL/GenBank/DDBJ databases">
        <authorList>
            <person name="Dougan E. K."/>
            <person name="Rhodes N."/>
            <person name="Thang M."/>
            <person name="Chan C."/>
        </authorList>
    </citation>
    <scope>NUCLEOTIDE SEQUENCE</scope>
</reference>
<organism evidence="2 3">
    <name type="scientific">Polarella glacialis</name>
    <name type="common">Dinoflagellate</name>
    <dbReference type="NCBI Taxonomy" id="89957"/>
    <lineage>
        <taxon>Eukaryota</taxon>
        <taxon>Sar</taxon>
        <taxon>Alveolata</taxon>
        <taxon>Dinophyceae</taxon>
        <taxon>Suessiales</taxon>
        <taxon>Suessiaceae</taxon>
        <taxon>Polarella</taxon>
    </lineage>
</organism>
<sequence length="153" mass="15895">MNAEQQEKLRSKGLLPAIGVGGAVYFLTGIVSVGTLGLVGVGAGVGYGVGSWIADKYQERQDKNSKHDNVAMDQLPWAMQVSLQSWQSYLGSRAAGSKLTPPQVEQIFHEFAQREPGHAANVSSLVGGASSGGGGGFQQSPGVNVVPTRAAEV</sequence>